<dbReference type="InParanoid" id="E3JRF0"/>
<reference key="1">
    <citation type="submission" date="2007-01" db="EMBL/GenBank/DDBJ databases">
        <title>The Genome Sequence of Puccinia graminis f. sp. tritici Strain CRL 75-36-700-3.</title>
        <authorList>
            <consortium name="The Broad Institute Genome Sequencing Platform"/>
            <person name="Birren B."/>
            <person name="Lander E."/>
            <person name="Galagan J."/>
            <person name="Nusbaum C."/>
            <person name="Devon K."/>
            <person name="Cuomo C."/>
            <person name="Jaffe D."/>
            <person name="Butler J."/>
            <person name="Alvarez P."/>
            <person name="Gnerre S."/>
            <person name="Grabherr M."/>
            <person name="Mauceli E."/>
            <person name="Brockman W."/>
            <person name="Young S."/>
            <person name="LaButti K."/>
            <person name="Sykes S."/>
            <person name="DeCaprio D."/>
            <person name="Crawford M."/>
            <person name="Koehrsen M."/>
            <person name="Engels R."/>
            <person name="Montgomery P."/>
            <person name="Pearson M."/>
            <person name="Howarth C."/>
            <person name="Larson L."/>
            <person name="White J."/>
            <person name="Zeng Q."/>
            <person name="Kodira C."/>
            <person name="Yandava C."/>
            <person name="Alvarado L."/>
            <person name="O'Leary S."/>
            <person name="Szabo L."/>
            <person name="Dean R."/>
            <person name="Schein J."/>
        </authorList>
    </citation>
    <scope>NUCLEOTIDE SEQUENCE</scope>
    <source>
        <strain>CRL 75-36-700-3</strain>
    </source>
</reference>
<evidence type="ECO:0000313" key="2">
    <source>
        <dbReference type="Proteomes" id="UP000008783"/>
    </source>
</evidence>
<dbReference type="EMBL" id="DS178262">
    <property type="protein sequence ID" value="EFP74745.1"/>
    <property type="molecule type" value="Genomic_DNA"/>
</dbReference>
<dbReference type="VEuPathDB" id="FungiDB:PGTG_00701"/>
<protein>
    <submittedName>
        <fullName evidence="1">Uncharacterized protein</fullName>
    </submittedName>
</protein>
<organism evidence="1 2">
    <name type="scientific">Puccinia graminis f. sp. tritici (strain CRL 75-36-700-3 / race SCCL)</name>
    <name type="common">Black stem rust fungus</name>
    <dbReference type="NCBI Taxonomy" id="418459"/>
    <lineage>
        <taxon>Eukaryota</taxon>
        <taxon>Fungi</taxon>
        <taxon>Dikarya</taxon>
        <taxon>Basidiomycota</taxon>
        <taxon>Pucciniomycotina</taxon>
        <taxon>Pucciniomycetes</taxon>
        <taxon>Pucciniales</taxon>
        <taxon>Pucciniaceae</taxon>
        <taxon>Puccinia</taxon>
    </lineage>
</organism>
<dbReference type="HOGENOM" id="CLU_2590901_0_0_1"/>
<proteinExistence type="predicted"/>
<dbReference type="Proteomes" id="UP000008783">
    <property type="component" value="Unassembled WGS sequence"/>
</dbReference>
<sequence length="80" mass="8997">MSCGPACIQTTNTQQVLYIDSRKIDGSTPATHQMEDLEIVPWYSLLGTWHRQAGTAHTRQAVPGFWQKNKQIPPPHVLVD</sequence>
<dbReference type="RefSeq" id="XP_003307751.1">
    <property type="nucleotide sequence ID" value="XM_003307703.1"/>
</dbReference>
<accession>E3JRF0</accession>
<name>E3JRF0_PUCGT</name>
<dbReference type="GeneID" id="10546598"/>
<evidence type="ECO:0000313" key="1">
    <source>
        <dbReference type="EMBL" id="EFP74745.1"/>
    </source>
</evidence>
<keyword evidence="2" id="KW-1185">Reference proteome</keyword>
<dbReference type="AlphaFoldDB" id="E3JRF0"/>
<dbReference type="KEGG" id="pgr:PGTG_00701"/>
<reference evidence="2" key="2">
    <citation type="journal article" date="2011" name="Proc. Natl. Acad. Sci. U.S.A.">
        <title>Obligate biotrophy features unraveled by the genomic analysis of rust fungi.</title>
        <authorList>
            <person name="Duplessis S."/>
            <person name="Cuomo C.A."/>
            <person name="Lin Y.-C."/>
            <person name="Aerts A."/>
            <person name="Tisserant E."/>
            <person name="Veneault-Fourrey C."/>
            <person name="Joly D.L."/>
            <person name="Hacquard S."/>
            <person name="Amselem J."/>
            <person name="Cantarel B.L."/>
            <person name="Chiu R."/>
            <person name="Coutinho P.M."/>
            <person name="Feau N."/>
            <person name="Field M."/>
            <person name="Frey P."/>
            <person name="Gelhaye E."/>
            <person name="Goldberg J."/>
            <person name="Grabherr M.G."/>
            <person name="Kodira C.D."/>
            <person name="Kohler A."/>
            <person name="Kuees U."/>
            <person name="Lindquist E.A."/>
            <person name="Lucas S.M."/>
            <person name="Mago R."/>
            <person name="Mauceli E."/>
            <person name="Morin E."/>
            <person name="Murat C."/>
            <person name="Pangilinan J.L."/>
            <person name="Park R."/>
            <person name="Pearson M."/>
            <person name="Quesneville H."/>
            <person name="Rouhier N."/>
            <person name="Sakthikumar S."/>
            <person name="Salamov A.A."/>
            <person name="Schmutz J."/>
            <person name="Selles B."/>
            <person name="Shapiro H."/>
            <person name="Tanguay P."/>
            <person name="Tuskan G.A."/>
            <person name="Henrissat B."/>
            <person name="Van de Peer Y."/>
            <person name="Rouze P."/>
            <person name="Ellis J.G."/>
            <person name="Dodds P.N."/>
            <person name="Schein J.E."/>
            <person name="Zhong S."/>
            <person name="Hamelin R.C."/>
            <person name="Grigoriev I.V."/>
            <person name="Szabo L.J."/>
            <person name="Martin F."/>
        </authorList>
    </citation>
    <scope>NUCLEOTIDE SEQUENCE [LARGE SCALE GENOMIC DNA]</scope>
    <source>
        <strain evidence="2">CRL 75-36-700-3 / race SCCL</strain>
    </source>
</reference>
<gene>
    <name evidence="1" type="ORF">PGTG_00701</name>
</gene>